<keyword evidence="4" id="KW-1185">Reference proteome</keyword>
<dbReference type="InterPro" id="IPR005031">
    <property type="entry name" value="COQ10_START"/>
</dbReference>
<dbReference type="CDD" id="cd07817">
    <property type="entry name" value="SRPBCC_8"/>
    <property type="match status" value="1"/>
</dbReference>
<dbReference type="KEGG" id="abac:LuPra_03924"/>
<evidence type="ECO:0000313" key="4">
    <source>
        <dbReference type="Proteomes" id="UP000076079"/>
    </source>
</evidence>
<evidence type="ECO:0000256" key="1">
    <source>
        <dbReference type="ARBA" id="ARBA00008918"/>
    </source>
</evidence>
<dbReference type="STRING" id="1855912.LuPra_03924"/>
<gene>
    <name evidence="3" type="ORF">LuPra_03924</name>
</gene>
<evidence type="ECO:0000259" key="2">
    <source>
        <dbReference type="Pfam" id="PF03364"/>
    </source>
</evidence>
<dbReference type="Proteomes" id="UP000076079">
    <property type="component" value="Chromosome"/>
</dbReference>
<organism evidence="3 4">
    <name type="scientific">Luteitalea pratensis</name>
    <dbReference type="NCBI Taxonomy" id="1855912"/>
    <lineage>
        <taxon>Bacteria</taxon>
        <taxon>Pseudomonadati</taxon>
        <taxon>Acidobacteriota</taxon>
        <taxon>Vicinamibacteria</taxon>
        <taxon>Vicinamibacterales</taxon>
        <taxon>Vicinamibacteraceae</taxon>
        <taxon>Luteitalea</taxon>
    </lineage>
</organism>
<dbReference type="InterPro" id="IPR023393">
    <property type="entry name" value="START-like_dom_sf"/>
</dbReference>
<accession>A0A143PQ20</accession>
<dbReference type="Pfam" id="PF03364">
    <property type="entry name" value="Polyketide_cyc"/>
    <property type="match status" value="1"/>
</dbReference>
<comment type="similarity">
    <text evidence="1">Belongs to the ribosome association toxin RatA family.</text>
</comment>
<reference evidence="4" key="2">
    <citation type="submission" date="2016-04" db="EMBL/GenBank/DDBJ databases">
        <title>First Complete Genome Sequence of a Subdivision 6 Acidobacterium.</title>
        <authorList>
            <person name="Huang S."/>
            <person name="Vieira S."/>
            <person name="Bunk B."/>
            <person name="Riedel T."/>
            <person name="Sproeer C."/>
            <person name="Overmann J."/>
        </authorList>
    </citation>
    <scope>NUCLEOTIDE SEQUENCE [LARGE SCALE GENOMIC DNA]</scope>
    <source>
        <strain evidence="4">DSM 100886 HEG_-6_39</strain>
    </source>
</reference>
<feature type="domain" description="Coenzyme Q-binding protein COQ10 START" evidence="2">
    <location>
        <begin position="91"/>
        <end position="214"/>
    </location>
</feature>
<dbReference type="InterPro" id="IPR047137">
    <property type="entry name" value="ORF3"/>
</dbReference>
<dbReference type="PANTHER" id="PTHR33824:SF7">
    <property type="entry name" value="POLYKETIDE CYCLASE_DEHYDRASE AND LIPID TRANSPORT SUPERFAMILY PROTEIN"/>
    <property type="match status" value="1"/>
</dbReference>
<dbReference type="SUPFAM" id="SSF55961">
    <property type="entry name" value="Bet v1-like"/>
    <property type="match status" value="1"/>
</dbReference>
<proteinExistence type="inferred from homology"/>
<dbReference type="AlphaFoldDB" id="A0A143PQ20"/>
<sequence length="233" mass="25157">MTTDALYERPISLSTAEDWIALGGGGLLLLLGASRRDAVGALLAISSAPLLYRGITGQWPARVNGDTPSDSTTRALGGERGVHVRESIRLEVPISEAYGFWRRLEQLPRFMKHLDRVIENANGTSHWVAAGPAGLPVEWDAEIINEVENTLIAWRSLPGSDVVTAGSVRFDPVRAGRSTQVSVHLQYAPPAGKTGALIASLFGREPSQTIREDLRNFKQLLEAGEIPRAAATT</sequence>
<dbReference type="PANTHER" id="PTHR33824">
    <property type="entry name" value="POLYKETIDE CYCLASE/DEHYDRASE AND LIPID TRANSPORT SUPERFAMILY PROTEIN"/>
    <property type="match status" value="1"/>
</dbReference>
<reference evidence="3 4" key="1">
    <citation type="journal article" date="2016" name="Genome Announc.">
        <title>First Complete Genome Sequence of a Subdivision 6 Acidobacterium Strain.</title>
        <authorList>
            <person name="Huang S."/>
            <person name="Vieira S."/>
            <person name="Bunk B."/>
            <person name="Riedel T."/>
            <person name="Sproer C."/>
            <person name="Overmann J."/>
        </authorList>
    </citation>
    <scope>NUCLEOTIDE SEQUENCE [LARGE SCALE GENOMIC DNA]</scope>
    <source>
        <strain evidence="4">DSM 100886 HEG_-6_39</strain>
    </source>
</reference>
<evidence type="ECO:0000313" key="3">
    <source>
        <dbReference type="EMBL" id="AMY10685.1"/>
    </source>
</evidence>
<name>A0A143PQ20_LUTPR</name>
<protein>
    <submittedName>
        <fullName evidence="3">Putative integral membrane protein</fullName>
    </submittedName>
</protein>
<dbReference type="EMBL" id="CP015136">
    <property type="protein sequence ID" value="AMY10685.1"/>
    <property type="molecule type" value="Genomic_DNA"/>
</dbReference>
<dbReference type="Gene3D" id="3.30.530.20">
    <property type="match status" value="1"/>
</dbReference>